<evidence type="ECO:0000313" key="2">
    <source>
        <dbReference type="EMBL" id="MBF4500757.1"/>
    </source>
</evidence>
<organism evidence="2 3">
    <name type="scientific">Savagea serpentis</name>
    <dbReference type="NCBI Taxonomy" id="2785297"/>
    <lineage>
        <taxon>Bacteria</taxon>
        <taxon>Bacillati</taxon>
        <taxon>Bacillota</taxon>
        <taxon>Bacilli</taxon>
        <taxon>Bacillales</taxon>
        <taxon>Caryophanaceae</taxon>
        <taxon>Savagea</taxon>
    </lineage>
</organism>
<reference evidence="2" key="1">
    <citation type="submission" date="2020-11" db="EMBL/GenBank/DDBJ databases">
        <title>Multidrug resistant novel bacterium Savagea serpentis sp. nov., isolated from the scats of a vine snake (Ahaetulla nasuta).</title>
        <authorList>
            <person name="Venkata Ramana V."/>
            <person name="Vikas Patil S."/>
            <person name="Yogita Lugani V."/>
        </authorList>
    </citation>
    <scope>NUCLEOTIDE SEQUENCE</scope>
    <source>
        <strain evidence="2">SN6</strain>
    </source>
</reference>
<dbReference type="AlphaFoldDB" id="A0A8J7G3X7"/>
<feature type="signal peptide" evidence="1">
    <location>
        <begin position="1"/>
        <end position="19"/>
    </location>
</feature>
<keyword evidence="1" id="KW-0732">Signal</keyword>
<protein>
    <submittedName>
        <fullName evidence="2">Uncharacterized protein</fullName>
    </submittedName>
</protein>
<name>A0A8J7G3X7_9BACL</name>
<dbReference type="Proteomes" id="UP000622653">
    <property type="component" value="Unassembled WGS sequence"/>
</dbReference>
<accession>A0A8J7G3X7</accession>
<dbReference type="PROSITE" id="PS51257">
    <property type="entry name" value="PROKAR_LIPOPROTEIN"/>
    <property type="match status" value="1"/>
</dbReference>
<comment type="caution">
    <text evidence="2">The sequence shown here is derived from an EMBL/GenBank/DDBJ whole genome shotgun (WGS) entry which is preliminary data.</text>
</comment>
<proteinExistence type="predicted"/>
<dbReference type="EMBL" id="JADKPV010000001">
    <property type="protein sequence ID" value="MBF4500757.1"/>
    <property type="molecule type" value="Genomic_DNA"/>
</dbReference>
<feature type="chain" id="PRO_5039613035" evidence="1">
    <location>
        <begin position="20"/>
        <end position="192"/>
    </location>
</feature>
<dbReference type="RefSeq" id="WP_194562180.1">
    <property type="nucleotide sequence ID" value="NZ_JADKPV010000001.1"/>
</dbReference>
<evidence type="ECO:0000256" key="1">
    <source>
        <dbReference type="SAM" id="SignalP"/>
    </source>
</evidence>
<gene>
    <name evidence="2" type="ORF">IRY55_05205</name>
</gene>
<evidence type="ECO:0000313" key="3">
    <source>
        <dbReference type="Proteomes" id="UP000622653"/>
    </source>
</evidence>
<sequence length="192" mass="22084">MNKKLLFFLLFTVAFSLVACQNETKVKREETVHTIEEDEFEFTLADAKTNYYTGEQIEILALLQYNGDEATFATFDSSWVTFHTRRIDERFEYTSPPSGAARRITLQPEQMLVEPYRFEALSHIQGIGKPYTEEHVAALNAGEFEPGEYEVDAIFQLNILGENENTFNVILSTTFTVTEKNEKKAKEKREAT</sequence>
<keyword evidence="3" id="KW-1185">Reference proteome</keyword>